<dbReference type="EMBL" id="FPHI01000021">
    <property type="protein sequence ID" value="SFV59961.1"/>
    <property type="molecule type" value="Genomic_DNA"/>
</dbReference>
<sequence length="128" mass="14930">MLVSCACRTQETADRLAKKLEFDGTINYMQELYFTDTETLKQIIMLQEKETQSIFVVGHNPQITDMANSLIDEHISKIPTMGVVAINFDIENWADIEKIKGEMDFFIYPKQFQYYIPNQIRAILNKEI</sequence>
<organism evidence="1">
    <name type="scientific">hydrothermal vent metagenome</name>
    <dbReference type="NCBI Taxonomy" id="652676"/>
    <lineage>
        <taxon>unclassified sequences</taxon>
        <taxon>metagenomes</taxon>
        <taxon>ecological metagenomes</taxon>
    </lineage>
</organism>
<dbReference type="InterPro" id="IPR029033">
    <property type="entry name" value="His_PPase_superfam"/>
</dbReference>
<reference evidence="1" key="1">
    <citation type="submission" date="2016-10" db="EMBL/GenBank/DDBJ databases">
        <authorList>
            <person name="de Groot N.N."/>
        </authorList>
    </citation>
    <scope>NUCLEOTIDE SEQUENCE</scope>
</reference>
<evidence type="ECO:0000313" key="1">
    <source>
        <dbReference type="EMBL" id="SFV59961.1"/>
    </source>
</evidence>
<dbReference type="Gene3D" id="3.40.50.1240">
    <property type="entry name" value="Phosphoglycerate mutase-like"/>
    <property type="match status" value="1"/>
</dbReference>
<gene>
    <name evidence="1" type="ORF">MNB_SV-3-684</name>
</gene>
<dbReference type="SUPFAM" id="SSF53254">
    <property type="entry name" value="Phosphoglycerate mutase-like"/>
    <property type="match status" value="1"/>
</dbReference>
<dbReference type="AlphaFoldDB" id="A0A1W1C2N6"/>
<protein>
    <submittedName>
        <fullName evidence="1">Phosphohistidine phosphatase SixA, putative</fullName>
    </submittedName>
</protein>
<accession>A0A1W1C2N6</accession>
<proteinExistence type="predicted"/>
<name>A0A1W1C2N6_9ZZZZ</name>